<dbReference type="Gene3D" id="2.60.40.1120">
    <property type="entry name" value="Carboxypeptidase-like, regulatory domain"/>
    <property type="match status" value="1"/>
</dbReference>
<comment type="subcellular location">
    <subcellularLocation>
        <location evidence="1">Cell outer membrane</location>
    </subcellularLocation>
</comment>
<dbReference type="Pfam" id="PF14905">
    <property type="entry name" value="OMP_b-brl_3"/>
    <property type="match status" value="1"/>
</dbReference>
<keyword evidence="8" id="KW-1185">Reference proteome</keyword>
<keyword evidence="5" id="KW-0812">Transmembrane</keyword>
<feature type="compositionally biased region" description="Basic and acidic residues" evidence="4">
    <location>
        <begin position="899"/>
        <end position="915"/>
    </location>
</feature>
<evidence type="ECO:0000256" key="3">
    <source>
        <dbReference type="ARBA" id="ARBA00023237"/>
    </source>
</evidence>
<dbReference type="Gene3D" id="2.40.170.20">
    <property type="entry name" value="TonB-dependent receptor, beta-barrel domain"/>
    <property type="match status" value="1"/>
</dbReference>
<dbReference type="SUPFAM" id="SSF56935">
    <property type="entry name" value="Porins"/>
    <property type="match status" value="1"/>
</dbReference>
<organism evidence="7 8">
    <name type="scientific">Pedobacter caeni</name>
    <dbReference type="NCBI Taxonomy" id="288992"/>
    <lineage>
        <taxon>Bacteria</taxon>
        <taxon>Pseudomonadati</taxon>
        <taxon>Bacteroidota</taxon>
        <taxon>Sphingobacteriia</taxon>
        <taxon>Sphingobacteriales</taxon>
        <taxon>Sphingobacteriaceae</taxon>
        <taxon>Pedobacter</taxon>
    </lineage>
</organism>
<feature type="domain" description="Outer membrane protein beta-barrel" evidence="6">
    <location>
        <begin position="499"/>
        <end position="890"/>
    </location>
</feature>
<evidence type="ECO:0000256" key="2">
    <source>
        <dbReference type="ARBA" id="ARBA00023136"/>
    </source>
</evidence>
<evidence type="ECO:0000313" key="7">
    <source>
        <dbReference type="EMBL" id="SHF13590.1"/>
    </source>
</evidence>
<dbReference type="InterPro" id="IPR041700">
    <property type="entry name" value="OMP_b-brl_3"/>
</dbReference>
<sequence length="915" mass="105099">MKNSAKVWNTGMICAHLTEILFINKQFIIWLMRVSFVLFLFILTSLQLLMAVEVNGQRMSEYKVSLKLEEESLLTGLKKIEAQSTFRFYYRKAEVKQITGLHLAFNTRTVENTLYELLKNTDFSFRQIDNHILLEKRRPQTGYTVKGRIIGQHHKPVELVTIQISKITNQNITFSALPDTGGRFILKVYEQGDYLLRVSSPETDSLTQTVTVGSTEVLQLPDIVLTETAIQLKNVTIMNKRALISRSVDKLTFNVEGSIYEKGENALRLFNVIPGVSVLGKNILFRGSESVSVYVDNRRILLPGDQLLAYLRAIPSESIKSYELKAVPGAEHDAQHGGVIINIVLKSEYKYGLSGSISTGYWYTKYHNTRGNAFLNYRAGKLNIQGNVNYSRAPAFYEDNITQEFKSTGAFSRQTEKYTEHYHAIAYNIGLDYKLNYQQTVGFNYNMFSNPGDFSNITTTNIDYFSNAEASSIDSSSYTNKNTRFSYTNRMANAFYRNKLDTNDSKLDIGYSYIYYGLKDPSAIETNSLNGFFTNTTGKSMIHVANADLEKHFSNTLTLNAGAKYTASGTDYSMDYRIGLSEQSPLDPLRSDRFRYNEYILAFYSTLAKSFKQWEIKLGLRTEQTNYHGKSASTGQTIGRNQWDLFPSVHLNKKIGENHSFTLSYNRRIERPGFRQLNPFVIYTNPYTLQEGNPNLLSFYSNNIQLEYLLKNKYSLTIGYQNTNNAITTNVTNKGNVIISKDENISDNDNVFMSVYIPIRITNWWEFNTNTTLRYRTIDIRGTSPLQRSKFTQNIWATNKFNLPGKYFIEVSGIYNSSSFYDIYDQFSIKKIDITIKKSFFKDRLSSSIELQDPFHLYKPQYEINTPEFSRNVLRSRLDWARNFGIHFTYNFSSGKKQSSKENIDAAGNEARRRL</sequence>
<feature type="region of interest" description="Disordered" evidence="4">
    <location>
        <begin position="895"/>
        <end position="915"/>
    </location>
</feature>
<name>A0A1M4Z6H1_9SPHI</name>
<evidence type="ECO:0000313" key="8">
    <source>
        <dbReference type="Proteomes" id="UP000184287"/>
    </source>
</evidence>
<dbReference type="SUPFAM" id="SSF49452">
    <property type="entry name" value="Starch-binding domain-like"/>
    <property type="match status" value="1"/>
</dbReference>
<keyword evidence="5" id="KW-1133">Transmembrane helix</keyword>
<dbReference type="AlphaFoldDB" id="A0A1M4Z6H1"/>
<gene>
    <name evidence="7" type="ORF">SAMN04488522_102205</name>
</gene>
<dbReference type="GO" id="GO:0030246">
    <property type="term" value="F:carbohydrate binding"/>
    <property type="evidence" value="ECO:0007669"/>
    <property type="project" value="InterPro"/>
</dbReference>
<evidence type="ECO:0000259" key="6">
    <source>
        <dbReference type="Pfam" id="PF14905"/>
    </source>
</evidence>
<evidence type="ECO:0000256" key="4">
    <source>
        <dbReference type="SAM" id="MobiDB-lite"/>
    </source>
</evidence>
<keyword evidence="3" id="KW-0998">Cell outer membrane</keyword>
<protein>
    <submittedName>
        <fullName evidence="7">Outer membrane receptor proteins, mostly Fe transport</fullName>
    </submittedName>
</protein>
<reference evidence="8" key="1">
    <citation type="submission" date="2016-11" db="EMBL/GenBank/DDBJ databases">
        <authorList>
            <person name="Varghese N."/>
            <person name="Submissions S."/>
        </authorList>
    </citation>
    <scope>NUCLEOTIDE SEQUENCE [LARGE SCALE GENOMIC DNA]</scope>
    <source>
        <strain evidence="8">DSM 16990</strain>
    </source>
</reference>
<accession>A0A1M4Z6H1</accession>
<proteinExistence type="predicted"/>
<keyword evidence="2 5" id="KW-0472">Membrane</keyword>
<dbReference type="Proteomes" id="UP000184287">
    <property type="component" value="Unassembled WGS sequence"/>
</dbReference>
<dbReference type="OrthoDB" id="8764943at2"/>
<dbReference type="STRING" id="288992.SAMN04488522_102205"/>
<keyword evidence="7" id="KW-0675">Receptor</keyword>
<dbReference type="InterPro" id="IPR013784">
    <property type="entry name" value="Carb-bd-like_fold"/>
</dbReference>
<dbReference type="GO" id="GO:0009279">
    <property type="term" value="C:cell outer membrane"/>
    <property type="evidence" value="ECO:0007669"/>
    <property type="project" value="UniProtKB-SubCell"/>
</dbReference>
<dbReference type="RefSeq" id="WP_073229947.1">
    <property type="nucleotide sequence ID" value="NZ_FQUQ01000002.1"/>
</dbReference>
<feature type="transmembrane region" description="Helical" evidence="5">
    <location>
        <begin position="27"/>
        <end position="50"/>
    </location>
</feature>
<dbReference type="EMBL" id="FQUQ01000002">
    <property type="protein sequence ID" value="SHF13590.1"/>
    <property type="molecule type" value="Genomic_DNA"/>
</dbReference>
<evidence type="ECO:0000256" key="5">
    <source>
        <dbReference type="SAM" id="Phobius"/>
    </source>
</evidence>
<evidence type="ECO:0000256" key="1">
    <source>
        <dbReference type="ARBA" id="ARBA00004442"/>
    </source>
</evidence>
<dbReference type="InterPro" id="IPR036942">
    <property type="entry name" value="Beta-barrel_TonB_sf"/>
</dbReference>